<comment type="caution">
    <text evidence="9">The sequence shown here is derived from an EMBL/GenBank/DDBJ whole genome shotgun (WGS) entry which is preliminary data.</text>
</comment>
<dbReference type="EMBL" id="JBHRZF010000017">
    <property type="protein sequence ID" value="MFC3859545.1"/>
    <property type="molecule type" value="Genomic_DNA"/>
</dbReference>
<dbReference type="Proteomes" id="UP001595748">
    <property type="component" value="Unassembled WGS sequence"/>
</dbReference>
<keyword evidence="3" id="KW-0547">Nucleotide-binding</keyword>
<dbReference type="SUPFAM" id="SSF140931">
    <property type="entry name" value="Fic-like"/>
    <property type="match status" value="1"/>
</dbReference>
<dbReference type="PANTHER" id="PTHR39560:SF1">
    <property type="entry name" value="PROTEIN ADENYLYLTRANSFERASE FIC-RELATED"/>
    <property type="match status" value="1"/>
</dbReference>
<dbReference type="InterPro" id="IPR036597">
    <property type="entry name" value="Fido-like_dom_sf"/>
</dbReference>
<evidence type="ECO:0000256" key="3">
    <source>
        <dbReference type="ARBA" id="ARBA00022741"/>
    </source>
</evidence>
<evidence type="ECO:0000256" key="7">
    <source>
        <dbReference type="ARBA" id="ARBA00048696"/>
    </source>
</evidence>
<evidence type="ECO:0000256" key="5">
    <source>
        <dbReference type="ARBA" id="ARBA00034531"/>
    </source>
</evidence>
<dbReference type="EC" id="2.7.7.108" evidence="5"/>
<proteinExistence type="predicted"/>
<keyword evidence="10" id="KW-1185">Reference proteome</keyword>
<protein>
    <recommendedName>
        <fullName evidence="5">protein adenylyltransferase</fullName>
        <ecNumber evidence="5">2.7.7.108</ecNumber>
    </recommendedName>
</protein>
<evidence type="ECO:0000256" key="2">
    <source>
        <dbReference type="ARBA" id="ARBA00022695"/>
    </source>
</evidence>
<feature type="domain" description="Fido" evidence="8">
    <location>
        <begin position="28"/>
        <end position="183"/>
    </location>
</feature>
<evidence type="ECO:0000256" key="1">
    <source>
        <dbReference type="ARBA" id="ARBA00022679"/>
    </source>
</evidence>
<keyword evidence="4" id="KW-0067">ATP-binding</keyword>
<sequence>MTDRHLDEGAITSARIIALRADPVQGHYDSAHLKEIHRRIFEPLLHHHPGEFRPDSSAHRKTRELEGQSMRYVVDYAGGDLQRRVDTILEGVQAGVALKGLSQDEFSRRISQLYADLDHAHPFREGNSRTLREFTHQLAQNAGYELEWSSTNADAEARNRLYVARDVAVYERHYPGLSDQFLRENSRHP</sequence>
<accession>A0ABV8A2B2</accession>
<evidence type="ECO:0000256" key="6">
    <source>
        <dbReference type="ARBA" id="ARBA00047939"/>
    </source>
</evidence>
<dbReference type="RefSeq" id="WP_380075707.1">
    <property type="nucleotide sequence ID" value="NZ_JBHRZF010000017.1"/>
</dbReference>
<evidence type="ECO:0000313" key="9">
    <source>
        <dbReference type="EMBL" id="MFC3859545.1"/>
    </source>
</evidence>
<dbReference type="Gene3D" id="1.10.3290.10">
    <property type="entry name" value="Fido-like domain"/>
    <property type="match status" value="1"/>
</dbReference>
<comment type="catalytic activity">
    <reaction evidence="7">
        <text>L-tyrosyl-[protein] + ATP = O-(5'-adenylyl)-L-tyrosyl-[protein] + diphosphate</text>
        <dbReference type="Rhea" id="RHEA:54288"/>
        <dbReference type="Rhea" id="RHEA-COMP:10136"/>
        <dbReference type="Rhea" id="RHEA-COMP:13846"/>
        <dbReference type="ChEBI" id="CHEBI:30616"/>
        <dbReference type="ChEBI" id="CHEBI:33019"/>
        <dbReference type="ChEBI" id="CHEBI:46858"/>
        <dbReference type="ChEBI" id="CHEBI:83624"/>
        <dbReference type="EC" id="2.7.7.108"/>
    </reaction>
</comment>
<dbReference type="Pfam" id="PF02661">
    <property type="entry name" value="Fic"/>
    <property type="match status" value="1"/>
</dbReference>
<name>A0ABV8A2B2_9DEIO</name>
<keyword evidence="1" id="KW-0808">Transferase</keyword>
<dbReference type="InterPro" id="IPR003812">
    <property type="entry name" value="Fido"/>
</dbReference>
<comment type="catalytic activity">
    <reaction evidence="6">
        <text>L-threonyl-[protein] + ATP = 3-O-(5'-adenylyl)-L-threonyl-[protein] + diphosphate</text>
        <dbReference type="Rhea" id="RHEA:54292"/>
        <dbReference type="Rhea" id="RHEA-COMP:11060"/>
        <dbReference type="Rhea" id="RHEA-COMP:13847"/>
        <dbReference type="ChEBI" id="CHEBI:30013"/>
        <dbReference type="ChEBI" id="CHEBI:30616"/>
        <dbReference type="ChEBI" id="CHEBI:33019"/>
        <dbReference type="ChEBI" id="CHEBI:138113"/>
        <dbReference type="EC" id="2.7.7.108"/>
    </reaction>
</comment>
<dbReference type="PROSITE" id="PS51459">
    <property type="entry name" value="FIDO"/>
    <property type="match status" value="1"/>
</dbReference>
<evidence type="ECO:0000259" key="8">
    <source>
        <dbReference type="PROSITE" id="PS51459"/>
    </source>
</evidence>
<evidence type="ECO:0000256" key="4">
    <source>
        <dbReference type="ARBA" id="ARBA00022840"/>
    </source>
</evidence>
<keyword evidence="2" id="KW-0548">Nucleotidyltransferase</keyword>
<dbReference type="PANTHER" id="PTHR39560">
    <property type="entry name" value="PROTEIN ADENYLYLTRANSFERASE FIC-RELATED"/>
    <property type="match status" value="1"/>
</dbReference>
<reference evidence="10" key="1">
    <citation type="journal article" date="2019" name="Int. J. Syst. Evol. Microbiol.">
        <title>The Global Catalogue of Microorganisms (GCM) 10K type strain sequencing project: providing services to taxonomists for standard genome sequencing and annotation.</title>
        <authorList>
            <consortium name="The Broad Institute Genomics Platform"/>
            <consortium name="The Broad Institute Genome Sequencing Center for Infectious Disease"/>
            <person name="Wu L."/>
            <person name="Ma J."/>
        </authorList>
    </citation>
    <scope>NUCLEOTIDE SEQUENCE [LARGE SCALE GENOMIC DNA]</scope>
    <source>
        <strain evidence="10">CCTCC AB 2013263</strain>
    </source>
</reference>
<organism evidence="9 10">
    <name type="scientific">Deinococcus antarcticus</name>
    <dbReference type="NCBI Taxonomy" id="1298767"/>
    <lineage>
        <taxon>Bacteria</taxon>
        <taxon>Thermotogati</taxon>
        <taxon>Deinococcota</taxon>
        <taxon>Deinococci</taxon>
        <taxon>Deinococcales</taxon>
        <taxon>Deinococcaceae</taxon>
        <taxon>Deinococcus</taxon>
    </lineage>
</organism>
<gene>
    <name evidence="9" type="ORF">ACFOPQ_02005</name>
</gene>
<evidence type="ECO:0000313" key="10">
    <source>
        <dbReference type="Proteomes" id="UP001595748"/>
    </source>
</evidence>